<dbReference type="EMBL" id="RKHK01000001">
    <property type="protein sequence ID" value="ROR72843.1"/>
    <property type="molecule type" value="Genomic_DNA"/>
</dbReference>
<feature type="chain" id="PRO_5018252372" evidence="1">
    <location>
        <begin position="33"/>
        <end position="148"/>
    </location>
</feature>
<organism evidence="2 3">
    <name type="scientific">Bogoriella caseilytica</name>
    <dbReference type="NCBI Taxonomy" id="56055"/>
    <lineage>
        <taxon>Bacteria</taxon>
        <taxon>Bacillati</taxon>
        <taxon>Actinomycetota</taxon>
        <taxon>Actinomycetes</taxon>
        <taxon>Micrococcales</taxon>
        <taxon>Bogoriellaceae</taxon>
        <taxon>Bogoriella</taxon>
    </lineage>
</organism>
<sequence length="148" mass="15463">MVGVSRRSLLRGGLAAVSVIGLSGLSAAPARAGTTIGEVSRSALEDAVGSRVWLHSTSTSAMATLTAVRDLPGARAHHPEAFVAQFRLRIADTWSSVTNLADITLPDLRLVGVGLTVVGAPDEGRLTAVVDRRSVNEHRRRPPAPAGR</sequence>
<feature type="signal peptide" evidence="1">
    <location>
        <begin position="1"/>
        <end position="32"/>
    </location>
</feature>
<dbReference type="InterPro" id="IPR006311">
    <property type="entry name" value="TAT_signal"/>
</dbReference>
<evidence type="ECO:0000313" key="3">
    <source>
        <dbReference type="Proteomes" id="UP000280668"/>
    </source>
</evidence>
<dbReference type="AlphaFoldDB" id="A0A3N2BC57"/>
<dbReference type="PROSITE" id="PS51318">
    <property type="entry name" value="TAT"/>
    <property type="match status" value="1"/>
</dbReference>
<evidence type="ECO:0000256" key="1">
    <source>
        <dbReference type="SAM" id="SignalP"/>
    </source>
</evidence>
<accession>A0A3N2BC57</accession>
<keyword evidence="1" id="KW-0732">Signal</keyword>
<protein>
    <submittedName>
        <fullName evidence="2">Uncharacterized protein</fullName>
    </submittedName>
</protein>
<comment type="caution">
    <text evidence="2">The sequence shown here is derived from an EMBL/GenBank/DDBJ whole genome shotgun (WGS) entry which is preliminary data.</text>
</comment>
<gene>
    <name evidence="2" type="ORF">EDD31_1203</name>
</gene>
<proteinExistence type="predicted"/>
<keyword evidence="3" id="KW-1185">Reference proteome</keyword>
<name>A0A3N2BC57_9MICO</name>
<reference evidence="2 3" key="1">
    <citation type="submission" date="2018-11" db="EMBL/GenBank/DDBJ databases">
        <title>Sequencing the genomes of 1000 actinobacteria strains.</title>
        <authorList>
            <person name="Klenk H.-P."/>
        </authorList>
    </citation>
    <scope>NUCLEOTIDE SEQUENCE [LARGE SCALE GENOMIC DNA]</scope>
    <source>
        <strain evidence="2 3">DSM 11294</strain>
    </source>
</reference>
<dbReference type="Proteomes" id="UP000280668">
    <property type="component" value="Unassembled WGS sequence"/>
</dbReference>
<evidence type="ECO:0000313" key="2">
    <source>
        <dbReference type="EMBL" id="ROR72843.1"/>
    </source>
</evidence>